<dbReference type="EMBL" id="ANPB02000007">
    <property type="protein sequence ID" value="KAF4479411.1"/>
    <property type="molecule type" value="Genomic_DNA"/>
</dbReference>
<reference evidence="2 3" key="1">
    <citation type="submission" date="2012-08" db="EMBL/GenBank/DDBJ databases">
        <authorList>
            <person name="Gan P.H.P."/>
            <person name="Ikeda K."/>
            <person name="Irieda H."/>
            <person name="Narusaka M."/>
            <person name="O'Connell R.J."/>
            <person name="Narusaka Y."/>
            <person name="Takano Y."/>
            <person name="Kubo Y."/>
            <person name="Shirasu K."/>
        </authorList>
    </citation>
    <scope>NUCLEOTIDE SEQUENCE [LARGE SCALE GENOMIC DNA]</scope>
    <source>
        <strain evidence="2 3">Nara gc5</strain>
    </source>
</reference>
<evidence type="ECO:0000256" key="1">
    <source>
        <dbReference type="SAM" id="MobiDB-lite"/>
    </source>
</evidence>
<dbReference type="AlphaFoldDB" id="A0A7J6ISM8"/>
<protein>
    <submittedName>
        <fullName evidence="2">Uncharacterized protein</fullName>
    </submittedName>
</protein>
<name>A0A7J6ISM8_COLFN</name>
<dbReference type="InParanoid" id="A0A7J6ISM8"/>
<proteinExistence type="predicted"/>
<feature type="region of interest" description="Disordered" evidence="1">
    <location>
        <begin position="56"/>
        <end position="121"/>
    </location>
</feature>
<dbReference type="Proteomes" id="UP000011096">
    <property type="component" value="Unassembled WGS sequence"/>
</dbReference>
<comment type="caution">
    <text evidence="2">The sequence shown here is derived from an EMBL/GenBank/DDBJ whole genome shotgun (WGS) entry which is preliminary data.</text>
</comment>
<accession>A0A7J6ISM8</accession>
<reference evidence="2 3" key="2">
    <citation type="submission" date="2020-04" db="EMBL/GenBank/DDBJ databases">
        <title>Genome sequencing and assembly of multiple isolates from the Colletotrichum gloeosporioides species complex.</title>
        <authorList>
            <person name="Gan P."/>
            <person name="Shirasu K."/>
        </authorList>
    </citation>
    <scope>NUCLEOTIDE SEQUENCE [LARGE SCALE GENOMIC DNA]</scope>
    <source>
        <strain evidence="2 3">Nara gc5</strain>
    </source>
</reference>
<feature type="region of interest" description="Disordered" evidence="1">
    <location>
        <begin position="28"/>
        <end position="47"/>
    </location>
</feature>
<evidence type="ECO:0000313" key="2">
    <source>
        <dbReference type="EMBL" id="KAF4479411.1"/>
    </source>
</evidence>
<feature type="compositionally biased region" description="Low complexity" evidence="1">
    <location>
        <begin position="94"/>
        <end position="108"/>
    </location>
</feature>
<organism evidence="2 3">
    <name type="scientific">Colletotrichum fructicola (strain Nara gc5)</name>
    <name type="common">Anthracnose fungus</name>
    <name type="synonym">Colletotrichum gloeosporioides (strain Nara gc5)</name>
    <dbReference type="NCBI Taxonomy" id="1213859"/>
    <lineage>
        <taxon>Eukaryota</taxon>
        <taxon>Fungi</taxon>
        <taxon>Dikarya</taxon>
        <taxon>Ascomycota</taxon>
        <taxon>Pezizomycotina</taxon>
        <taxon>Sordariomycetes</taxon>
        <taxon>Hypocreomycetidae</taxon>
        <taxon>Glomerellales</taxon>
        <taxon>Glomerellaceae</taxon>
        <taxon>Colletotrichum</taxon>
        <taxon>Colletotrichum gloeosporioides species complex</taxon>
    </lineage>
</organism>
<dbReference type="OrthoDB" id="4847791at2759"/>
<evidence type="ECO:0000313" key="3">
    <source>
        <dbReference type="Proteomes" id="UP000011096"/>
    </source>
</evidence>
<dbReference type="RefSeq" id="XP_031875892.1">
    <property type="nucleotide sequence ID" value="XM_032027778.1"/>
</dbReference>
<keyword evidence="3" id="KW-1185">Reference proteome</keyword>
<sequence length="121" mass="13356">MPWLWPEIRNCSRLEPGFVRRIPSDLRVPPIMSTTPENEATRAEERSRCWTTNVEENAADESEHQHSGGGFLSGLSGITVTTEISIQPHEETTETTTTTTTATTNSETGPGSDDKKTENSH</sequence>
<gene>
    <name evidence="2" type="ORF">CGGC5_v011780</name>
</gene>
<dbReference type="GeneID" id="43611898"/>
<feature type="compositionally biased region" description="Basic and acidic residues" evidence="1">
    <location>
        <begin position="112"/>
        <end position="121"/>
    </location>
</feature>